<feature type="region of interest" description="Disordered" evidence="1">
    <location>
        <begin position="41"/>
        <end position="60"/>
    </location>
</feature>
<evidence type="ECO:0000256" key="1">
    <source>
        <dbReference type="SAM" id="MobiDB-lite"/>
    </source>
</evidence>
<accession>A0AAV0N4K7</accession>
<name>A0AAV0N4K7_9ROSI</name>
<keyword evidence="3" id="KW-1185">Reference proteome</keyword>
<feature type="non-terminal residue" evidence="2">
    <location>
        <position position="1"/>
    </location>
</feature>
<proteinExistence type="predicted"/>
<evidence type="ECO:0000313" key="3">
    <source>
        <dbReference type="Proteomes" id="UP001154282"/>
    </source>
</evidence>
<reference evidence="2" key="1">
    <citation type="submission" date="2022-08" db="EMBL/GenBank/DDBJ databases">
        <authorList>
            <person name="Gutierrez-Valencia J."/>
        </authorList>
    </citation>
    <scope>NUCLEOTIDE SEQUENCE</scope>
</reference>
<dbReference type="EMBL" id="CAMGYJ010000008">
    <property type="protein sequence ID" value="CAI0453351.1"/>
    <property type="molecule type" value="Genomic_DNA"/>
</dbReference>
<comment type="caution">
    <text evidence="2">The sequence shown here is derived from an EMBL/GenBank/DDBJ whole genome shotgun (WGS) entry which is preliminary data.</text>
</comment>
<feature type="compositionally biased region" description="Basic residues" evidence="1">
    <location>
        <begin position="41"/>
        <end position="51"/>
    </location>
</feature>
<organism evidence="2 3">
    <name type="scientific">Linum tenue</name>
    <dbReference type="NCBI Taxonomy" id="586396"/>
    <lineage>
        <taxon>Eukaryota</taxon>
        <taxon>Viridiplantae</taxon>
        <taxon>Streptophyta</taxon>
        <taxon>Embryophyta</taxon>
        <taxon>Tracheophyta</taxon>
        <taxon>Spermatophyta</taxon>
        <taxon>Magnoliopsida</taxon>
        <taxon>eudicotyledons</taxon>
        <taxon>Gunneridae</taxon>
        <taxon>Pentapetalae</taxon>
        <taxon>rosids</taxon>
        <taxon>fabids</taxon>
        <taxon>Malpighiales</taxon>
        <taxon>Linaceae</taxon>
        <taxon>Linum</taxon>
    </lineage>
</organism>
<evidence type="ECO:0000313" key="2">
    <source>
        <dbReference type="EMBL" id="CAI0453351.1"/>
    </source>
</evidence>
<dbReference type="Proteomes" id="UP001154282">
    <property type="component" value="Unassembled WGS sequence"/>
</dbReference>
<sequence>RKTVFYVTGVGVEGAAGDVQLHKEPAQGSGGFERPAVGAALHHRRRQPRGRHYQELAHVT</sequence>
<protein>
    <submittedName>
        <fullName evidence="2">Uncharacterized protein</fullName>
    </submittedName>
</protein>
<dbReference type="AlphaFoldDB" id="A0AAV0N4K7"/>
<gene>
    <name evidence="2" type="ORF">LITE_LOCUS31561</name>
</gene>